<organism evidence="2 3">
    <name type="scientific">Oryzias latipes</name>
    <name type="common">Japanese rice fish</name>
    <name type="synonym">Japanese killifish</name>
    <dbReference type="NCBI Taxonomy" id="8090"/>
    <lineage>
        <taxon>Eukaryota</taxon>
        <taxon>Metazoa</taxon>
        <taxon>Chordata</taxon>
        <taxon>Craniata</taxon>
        <taxon>Vertebrata</taxon>
        <taxon>Euteleostomi</taxon>
        <taxon>Actinopterygii</taxon>
        <taxon>Neopterygii</taxon>
        <taxon>Teleostei</taxon>
        <taxon>Neoteleostei</taxon>
        <taxon>Acanthomorphata</taxon>
        <taxon>Ovalentaria</taxon>
        <taxon>Atherinomorphae</taxon>
        <taxon>Beloniformes</taxon>
        <taxon>Adrianichthyidae</taxon>
        <taxon>Oryziinae</taxon>
        <taxon>Oryzias</taxon>
    </lineage>
</organism>
<feature type="region of interest" description="Disordered" evidence="1">
    <location>
        <begin position="181"/>
        <end position="251"/>
    </location>
</feature>
<accession>A0A3B3HPQ0</accession>
<name>A0A3B3HPQ0_ORYLA</name>
<dbReference type="AlphaFoldDB" id="A0A3B3HPQ0"/>
<evidence type="ECO:0000256" key="1">
    <source>
        <dbReference type="SAM" id="MobiDB-lite"/>
    </source>
</evidence>
<dbReference type="InParanoid" id="A0A3B3HPQ0"/>
<feature type="compositionally biased region" description="Basic and acidic residues" evidence="1">
    <location>
        <begin position="1"/>
        <end position="13"/>
    </location>
</feature>
<reference evidence="2" key="3">
    <citation type="submission" date="2025-09" db="UniProtKB">
        <authorList>
            <consortium name="Ensembl"/>
        </authorList>
    </citation>
    <scope>IDENTIFICATION</scope>
    <source>
        <strain evidence="2">Hd-rR</strain>
    </source>
</reference>
<protein>
    <submittedName>
        <fullName evidence="2">Uncharacterized protein</fullName>
    </submittedName>
</protein>
<evidence type="ECO:0000313" key="3">
    <source>
        <dbReference type="Proteomes" id="UP000001038"/>
    </source>
</evidence>
<reference evidence="2" key="2">
    <citation type="submission" date="2025-08" db="UniProtKB">
        <authorList>
            <consortium name="Ensembl"/>
        </authorList>
    </citation>
    <scope>IDENTIFICATION</scope>
    <source>
        <strain evidence="2">Hd-rR</strain>
    </source>
</reference>
<feature type="compositionally biased region" description="Polar residues" evidence="1">
    <location>
        <begin position="35"/>
        <end position="45"/>
    </location>
</feature>
<dbReference type="Bgee" id="ENSORLG00000024080">
    <property type="expression patterns" value="Expressed in testis and 14 other cell types or tissues"/>
</dbReference>
<proteinExistence type="predicted"/>
<keyword evidence="3" id="KW-1185">Reference proteome</keyword>
<feature type="region of interest" description="Disordered" evidence="1">
    <location>
        <begin position="1"/>
        <end position="45"/>
    </location>
</feature>
<reference evidence="2 3" key="1">
    <citation type="journal article" date="2007" name="Nature">
        <title>The medaka draft genome and insights into vertebrate genome evolution.</title>
        <authorList>
            <person name="Kasahara M."/>
            <person name="Naruse K."/>
            <person name="Sasaki S."/>
            <person name="Nakatani Y."/>
            <person name="Qu W."/>
            <person name="Ahsan B."/>
            <person name="Yamada T."/>
            <person name="Nagayasu Y."/>
            <person name="Doi K."/>
            <person name="Kasai Y."/>
            <person name="Jindo T."/>
            <person name="Kobayashi D."/>
            <person name="Shimada A."/>
            <person name="Toyoda A."/>
            <person name="Kuroki Y."/>
            <person name="Fujiyama A."/>
            <person name="Sasaki T."/>
            <person name="Shimizu A."/>
            <person name="Asakawa S."/>
            <person name="Shimizu N."/>
            <person name="Hashimoto S."/>
            <person name="Yang J."/>
            <person name="Lee Y."/>
            <person name="Matsushima K."/>
            <person name="Sugano S."/>
            <person name="Sakaizumi M."/>
            <person name="Narita T."/>
            <person name="Ohishi K."/>
            <person name="Haga S."/>
            <person name="Ohta F."/>
            <person name="Nomoto H."/>
            <person name="Nogata K."/>
            <person name="Morishita T."/>
            <person name="Endo T."/>
            <person name="Shin-I T."/>
            <person name="Takeda H."/>
            <person name="Morishita S."/>
            <person name="Kohara Y."/>
        </authorList>
    </citation>
    <scope>NUCLEOTIDE SEQUENCE [LARGE SCALE GENOMIC DNA]</scope>
    <source>
        <strain evidence="2 3">Hd-rR</strain>
    </source>
</reference>
<dbReference type="Proteomes" id="UP000001038">
    <property type="component" value="Chromosome 16"/>
</dbReference>
<evidence type="ECO:0000313" key="2">
    <source>
        <dbReference type="Ensembl" id="ENSORLP00000033766.1"/>
    </source>
</evidence>
<dbReference type="GeneTree" id="ENSGT00940000177028"/>
<dbReference type="Ensembl" id="ENSORLT00000039848.1">
    <property type="protein sequence ID" value="ENSORLP00000033766.1"/>
    <property type="gene ID" value="ENSORLG00000024080.1"/>
</dbReference>
<sequence>QGEGDPFCKPDQHKLKRLKTRKERSQMTGGRKQTRSYVTHCQNSQEPSIITDSRLIGRPGLFSHEIKSIDIERLLSEQSKCEKRGEKVKKMNNETLLLSSSSHVSAPLPKEDLFAADANGETFQFNCFESSFPNHTLEARMGSCEPERCSSSILPYRAQLLDAGEPELFPKEPDHFGMDSFPAHISPPSHSRHFQPFRRCREPSPSPAPSSDYTDMRHYPPSYMLERSPGPPHTSSFPSPEHWSFPPMRLY</sequence>